<protein>
    <submittedName>
        <fullName evidence="12">Forkhead box protein J1-A-like</fullName>
    </submittedName>
</protein>
<dbReference type="PRINTS" id="PR00053">
    <property type="entry name" value="FORKHEAD"/>
</dbReference>
<dbReference type="FunFam" id="1.10.10.10:FF:000030">
    <property type="entry name" value="Forkhead box protein K2"/>
    <property type="match status" value="1"/>
</dbReference>
<dbReference type="PANTHER" id="PTHR46805:SF2">
    <property type="entry name" value="FORKHEAD BOX PROTEIN J1-A"/>
    <property type="match status" value="1"/>
</dbReference>
<evidence type="ECO:0000259" key="10">
    <source>
        <dbReference type="PROSITE" id="PS50039"/>
    </source>
</evidence>
<evidence type="ECO:0000313" key="11">
    <source>
        <dbReference type="Proteomes" id="UP000515145"/>
    </source>
</evidence>
<dbReference type="GO" id="GO:0000978">
    <property type="term" value="F:RNA polymerase II cis-regulatory region sequence-specific DNA binding"/>
    <property type="evidence" value="ECO:0007669"/>
    <property type="project" value="TreeGrafter"/>
</dbReference>
<keyword evidence="2" id="KW-0970">Cilium biogenesis/degradation</keyword>
<dbReference type="InterPro" id="IPR001766">
    <property type="entry name" value="Fork_head_dom"/>
</dbReference>
<sequence>MGGVDLSDQLIQYYSTHRKTARWYKTILLHLLDIATTNAYILHREMSSVKEVQPMTQKDFMVELVCQLCGMDKEGVPQSRRADHIPVAIVSETDPGQKATKGRLKCRRCLQVDKRRSDTPWKFAQAEERDSVVMDNSSISSSCSSVNQDDSLTSLQWLQEFSIPGANVPQHAHHQPHLFGHQLVGSNAPSFPLTGDPASIRMPLTLEELTAAAYSRMQSLPRIVAYGHCPDEVDYKTNAHIKPPYSYATLICMAMQASKESKFNLPYIYKWITDNFCYYRHSDSNWQNSIRCNLSFNKCFIKVPRQKGDPGKGGFWKIDPHYAERLLSGTSKHRRMPPVRIHHAFQNSLQPQSTGPCSTTGVQEGLCINPESQQRLPSYKVI</sequence>
<evidence type="ECO:0000256" key="2">
    <source>
        <dbReference type="ARBA" id="ARBA00022794"/>
    </source>
</evidence>
<evidence type="ECO:0000256" key="6">
    <source>
        <dbReference type="ARBA" id="ARBA00023163"/>
    </source>
</evidence>
<dbReference type="GO" id="GO:0000981">
    <property type="term" value="F:DNA-binding transcription factor activity, RNA polymerase II-specific"/>
    <property type="evidence" value="ECO:0007669"/>
    <property type="project" value="TreeGrafter"/>
</dbReference>
<evidence type="ECO:0000256" key="4">
    <source>
        <dbReference type="ARBA" id="ARBA00023125"/>
    </source>
</evidence>
<reference evidence="12" key="1">
    <citation type="submission" date="2025-08" db="UniProtKB">
        <authorList>
            <consortium name="RefSeq"/>
        </authorList>
    </citation>
    <scope>IDENTIFICATION</scope>
</reference>
<dbReference type="InterPro" id="IPR029526">
    <property type="entry name" value="PGBD"/>
</dbReference>
<evidence type="ECO:0000256" key="9">
    <source>
        <dbReference type="PROSITE-ProRule" id="PRU00089"/>
    </source>
</evidence>
<keyword evidence="5" id="KW-0010">Activator</keyword>
<evidence type="ECO:0000256" key="8">
    <source>
        <dbReference type="ARBA" id="ARBA00034770"/>
    </source>
</evidence>
<gene>
    <name evidence="12" type="primary">LOC114438281</name>
</gene>
<dbReference type="InterPro" id="IPR018122">
    <property type="entry name" value="TF_fork_head_CS_1"/>
</dbReference>
<feature type="domain" description="Fork-head" evidence="10">
    <location>
        <begin position="242"/>
        <end position="337"/>
    </location>
</feature>
<dbReference type="PROSITE" id="PS00657">
    <property type="entry name" value="FORK_HEAD_1"/>
    <property type="match status" value="1"/>
</dbReference>
<evidence type="ECO:0000256" key="7">
    <source>
        <dbReference type="ARBA" id="ARBA00023242"/>
    </source>
</evidence>
<keyword evidence="3" id="KW-0805">Transcription regulation</keyword>
<name>A0A6P7IAQ9_9TELE</name>
<organism evidence="11 12">
    <name type="scientific">Parambassis ranga</name>
    <name type="common">Indian glassy fish</name>
    <dbReference type="NCBI Taxonomy" id="210632"/>
    <lineage>
        <taxon>Eukaryota</taxon>
        <taxon>Metazoa</taxon>
        <taxon>Chordata</taxon>
        <taxon>Craniata</taxon>
        <taxon>Vertebrata</taxon>
        <taxon>Euteleostomi</taxon>
        <taxon>Actinopterygii</taxon>
        <taxon>Neopterygii</taxon>
        <taxon>Teleostei</taxon>
        <taxon>Neoteleostei</taxon>
        <taxon>Acanthomorphata</taxon>
        <taxon>Ovalentaria</taxon>
        <taxon>Ambassidae</taxon>
        <taxon>Parambassis</taxon>
    </lineage>
</organism>
<evidence type="ECO:0000313" key="12">
    <source>
        <dbReference type="RefSeq" id="XP_028265305.1"/>
    </source>
</evidence>
<dbReference type="GO" id="GO:0001947">
    <property type="term" value="P:heart looping"/>
    <property type="evidence" value="ECO:0007669"/>
    <property type="project" value="UniProtKB-ARBA"/>
</dbReference>
<keyword evidence="4 9" id="KW-0238">DNA-binding</keyword>
<dbReference type="Pfam" id="PF13843">
    <property type="entry name" value="DDE_Tnp_1_7"/>
    <property type="match status" value="1"/>
</dbReference>
<comment type="similarity">
    <text evidence="8">Belongs to the FOXJ1 family.</text>
</comment>
<dbReference type="CDD" id="cd20023">
    <property type="entry name" value="FH_FOXJ1"/>
    <property type="match status" value="1"/>
</dbReference>
<dbReference type="SUPFAM" id="SSF46785">
    <property type="entry name" value="Winged helix' DNA-binding domain"/>
    <property type="match status" value="1"/>
</dbReference>
<evidence type="ECO:0000256" key="5">
    <source>
        <dbReference type="ARBA" id="ARBA00023159"/>
    </source>
</evidence>
<evidence type="ECO:0000256" key="1">
    <source>
        <dbReference type="ARBA" id="ARBA00004123"/>
    </source>
</evidence>
<feature type="DNA-binding region" description="Fork-head" evidence="9">
    <location>
        <begin position="242"/>
        <end position="337"/>
    </location>
</feature>
<keyword evidence="11" id="KW-1185">Reference proteome</keyword>
<dbReference type="AlphaFoldDB" id="A0A6P7IAQ9"/>
<keyword evidence="6" id="KW-0804">Transcription</keyword>
<dbReference type="GO" id="GO:0003146">
    <property type="term" value="P:heart jogging"/>
    <property type="evidence" value="ECO:0007669"/>
    <property type="project" value="UniProtKB-ARBA"/>
</dbReference>
<dbReference type="PANTHER" id="PTHR46805">
    <property type="entry name" value="FORKHEAD BOX PROTEIN J1"/>
    <property type="match status" value="1"/>
</dbReference>
<dbReference type="InParanoid" id="A0A6P7IAQ9"/>
<dbReference type="GO" id="GO:0060271">
    <property type="term" value="P:cilium assembly"/>
    <property type="evidence" value="ECO:0007669"/>
    <property type="project" value="UniProtKB-ARBA"/>
</dbReference>
<dbReference type="Proteomes" id="UP000515145">
    <property type="component" value="Chromosome 7"/>
</dbReference>
<dbReference type="GO" id="GO:0005634">
    <property type="term" value="C:nucleus"/>
    <property type="evidence" value="ECO:0007669"/>
    <property type="project" value="UniProtKB-SubCell"/>
</dbReference>
<evidence type="ECO:0000256" key="3">
    <source>
        <dbReference type="ARBA" id="ARBA00023015"/>
    </source>
</evidence>
<dbReference type="InterPro" id="IPR036388">
    <property type="entry name" value="WH-like_DNA-bd_sf"/>
</dbReference>
<dbReference type="InterPro" id="IPR047512">
    <property type="entry name" value="FH_FOXJ1"/>
</dbReference>
<dbReference type="Pfam" id="PF00250">
    <property type="entry name" value="Forkhead"/>
    <property type="match status" value="1"/>
</dbReference>
<dbReference type="PROSITE" id="PS50039">
    <property type="entry name" value="FORK_HEAD_3"/>
    <property type="match status" value="1"/>
</dbReference>
<dbReference type="InterPro" id="IPR036390">
    <property type="entry name" value="WH_DNA-bd_sf"/>
</dbReference>
<dbReference type="Gene3D" id="1.10.10.10">
    <property type="entry name" value="Winged helix-like DNA-binding domain superfamily/Winged helix DNA-binding domain"/>
    <property type="match status" value="1"/>
</dbReference>
<dbReference type="OrthoDB" id="691130at2759"/>
<dbReference type="GeneID" id="114438281"/>
<dbReference type="RefSeq" id="XP_028265305.1">
    <property type="nucleotide sequence ID" value="XM_028409504.1"/>
</dbReference>
<dbReference type="InterPro" id="IPR047513">
    <property type="entry name" value="FOXJ1"/>
</dbReference>
<dbReference type="SMART" id="SM00339">
    <property type="entry name" value="FH"/>
    <property type="match status" value="1"/>
</dbReference>
<keyword evidence="7 9" id="KW-0539">Nucleus</keyword>
<accession>A0A6P7IAQ9</accession>
<comment type="subcellular location">
    <subcellularLocation>
        <location evidence="1 9">Nucleus</location>
    </subcellularLocation>
</comment>
<proteinExistence type="inferred from homology"/>